<keyword evidence="3 7" id="KW-0456">Lyase</keyword>
<dbReference type="PANTHER" id="PTHR30502">
    <property type="entry name" value="2-KETO-3-DEOXY-L-RHAMNONATE ALDOLASE"/>
    <property type="match status" value="1"/>
</dbReference>
<dbReference type="GO" id="GO:0016832">
    <property type="term" value="F:aldehyde-lyase activity"/>
    <property type="evidence" value="ECO:0007669"/>
    <property type="project" value="UniProtKB-ARBA"/>
</dbReference>
<evidence type="ECO:0000259" key="6">
    <source>
        <dbReference type="Pfam" id="PF03328"/>
    </source>
</evidence>
<organism evidence="7 8">
    <name type="scientific">Trinickia terrae</name>
    <dbReference type="NCBI Taxonomy" id="2571161"/>
    <lineage>
        <taxon>Bacteria</taxon>
        <taxon>Pseudomonadati</taxon>
        <taxon>Pseudomonadota</taxon>
        <taxon>Betaproteobacteria</taxon>
        <taxon>Burkholderiales</taxon>
        <taxon>Burkholderiaceae</taxon>
        <taxon>Trinickia</taxon>
    </lineage>
</organism>
<feature type="domain" description="HpcH/HpaI aldolase/citrate lyase" evidence="6">
    <location>
        <begin position="18"/>
        <end position="244"/>
    </location>
</feature>
<dbReference type="OrthoDB" id="86160at2"/>
<dbReference type="InterPro" id="IPR012689">
    <property type="entry name" value="HpaI"/>
</dbReference>
<dbReference type="GO" id="GO:0046872">
    <property type="term" value="F:metal ion binding"/>
    <property type="evidence" value="ECO:0007669"/>
    <property type="project" value="UniProtKB-KW"/>
</dbReference>
<dbReference type="InterPro" id="IPR005000">
    <property type="entry name" value="Aldolase/citrate-lyase_domain"/>
</dbReference>
<dbReference type="RefSeq" id="WP_136892049.1">
    <property type="nucleotide sequence ID" value="NZ_SWJE01000001.1"/>
</dbReference>
<evidence type="ECO:0000256" key="5">
    <source>
        <dbReference type="ARBA" id="ARBA00051592"/>
    </source>
</evidence>
<comment type="catalytic activity">
    <reaction evidence="4">
        <text>D-glyceraldehyde + 3-hydroxypyruvate = 2-dehydro-D-galactonate</text>
        <dbReference type="Rhea" id="RHEA:80051"/>
        <dbReference type="ChEBI" id="CHEBI:17180"/>
        <dbReference type="ChEBI" id="CHEBI:17378"/>
        <dbReference type="ChEBI" id="CHEBI:28023"/>
    </reaction>
</comment>
<evidence type="ECO:0000256" key="2">
    <source>
        <dbReference type="ARBA" id="ARBA00022723"/>
    </source>
</evidence>
<dbReference type="Proteomes" id="UP000305539">
    <property type="component" value="Unassembled WGS sequence"/>
</dbReference>
<dbReference type="EC" id="4.1.2.52" evidence="7"/>
<dbReference type="SUPFAM" id="SSF51621">
    <property type="entry name" value="Phosphoenolpyruvate/pyruvate domain"/>
    <property type="match status" value="1"/>
</dbReference>
<dbReference type="GO" id="GO:0010124">
    <property type="term" value="P:phenylacetate catabolic process"/>
    <property type="evidence" value="ECO:0007669"/>
    <property type="project" value="InterPro"/>
</dbReference>
<protein>
    <submittedName>
        <fullName evidence="7">4-hydroxy-2-oxoheptanedioate aldolase</fullName>
        <ecNumber evidence="7">4.1.2.52</ecNumber>
    </submittedName>
</protein>
<evidence type="ECO:0000313" key="7">
    <source>
        <dbReference type="EMBL" id="TKC92268.1"/>
    </source>
</evidence>
<dbReference type="FunFam" id="3.20.20.60:FF:000004">
    <property type="entry name" value="5-keto-4-deoxy-D-glucarate aldolase"/>
    <property type="match status" value="1"/>
</dbReference>
<comment type="catalytic activity">
    <reaction evidence="5">
        <text>D-glyceraldehyde + 3-hydroxypyruvate = (3R,4S,5R)-3,4,5,6-tetrahydroxy-2-oxohexanoate</text>
        <dbReference type="Rhea" id="RHEA:80047"/>
        <dbReference type="ChEBI" id="CHEBI:17180"/>
        <dbReference type="ChEBI" id="CHEBI:17378"/>
        <dbReference type="ChEBI" id="CHEBI:231434"/>
    </reaction>
</comment>
<comment type="caution">
    <text evidence="7">The sequence shown here is derived from an EMBL/GenBank/DDBJ whole genome shotgun (WGS) entry which is preliminary data.</text>
</comment>
<dbReference type="GO" id="GO:0005737">
    <property type="term" value="C:cytoplasm"/>
    <property type="evidence" value="ECO:0007669"/>
    <property type="project" value="TreeGrafter"/>
</dbReference>
<evidence type="ECO:0000256" key="1">
    <source>
        <dbReference type="ARBA" id="ARBA00005568"/>
    </source>
</evidence>
<evidence type="ECO:0000256" key="3">
    <source>
        <dbReference type="ARBA" id="ARBA00023239"/>
    </source>
</evidence>
<keyword evidence="2" id="KW-0479">Metal-binding</keyword>
<evidence type="ECO:0000313" key="8">
    <source>
        <dbReference type="Proteomes" id="UP000305539"/>
    </source>
</evidence>
<dbReference type="InterPro" id="IPR050251">
    <property type="entry name" value="HpcH-HpaI_aldolase"/>
</dbReference>
<dbReference type="PANTHER" id="PTHR30502:SF0">
    <property type="entry name" value="PHOSPHOENOLPYRUVATE CARBOXYLASE FAMILY PROTEIN"/>
    <property type="match status" value="1"/>
</dbReference>
<sequence>MQMPHNAFKTALREGRPQIGLWMGLAHANAAELVAGTGFDWLLIDGEHAPNDLQSVLSQLRAVAPYATHPIVRAPVGDVALIKQLLDLGTLTLLVPMVESAQQALSLAQAMRYPPHGIRGVGSALARSSRWNQIPGYLQQADAQMCLLVQVESVGALDQLDAIAAQDGVDGVFFGPADLSASMGLLGQPGHPDVVAAICDGIRRVRAAGKAPGVLAVDATLASTYLEHGALFVAVGVDTTLLVRAATELAQRYRPTRAEARAEPASAQAY</sequence>
<gene>
    <name evidence="7" type="primary">hpaI</name>
    <name evidence="7" type="ORF">FAZ69_00815</name>
</gene>
<proteinExistence type="inferred from homology"/>
<dbReference type="AlphaFoldDB" id="A0A4U1IF06"/>
<evidence type="ECO:0000256" key="4">
    <source>
        <dbReference type="ARBA" id="ARBA00051339"/>
    </source>
</evidence>
<dbReference type="Gene3D" id="3.20.20.60">
    <property type="entry name" value="Phosphoenolpyruvate-binding domains"/>
    <property type="match status" value="1"/>
</dbReference>
<dbReference type="EMBL" id="SWJE01000001">
    <property type="protein sequence ID" value="TKC92268.1"/>
    <property type="molecule type" value="Genomic_DNA"/>
</dbReference>
<accession>A0A4U1IF06</accession>
<dbReference type="InterPro" id="IPR015813">
    <property type="entry name" value="Pyrv/PenolPyrv_kinase-like_dom"/>
</dbReference>
<dbReference type="NCBIfam" id="TIGR02311">
    <property type="entry name" value="HpaI"/>
    <property type="match status" value="1"/>
</dbReference>
<name>A0A4U1IF06_9BURK</name>
<dbReference type="Pfam" id="PF03328">
    <property type="entry name" value="HpcH_HpaI"/>
    <property type="match status" value="1"/>
</dbReference>
<comment type="similarity">
    <text evidence="1">Belongs to the HpcH/HpaI aldolase family.</text>
</comment>
<keyword evidence="8" id="KW-1185">Reference proteome</keyword>
<dbReference type="InterPro" id="IPR040442">
    <property type="entry name" value="Pyrv_kinase-like_dom_sf"/>
</dbReference>
<reference evidence="7 8" key="1">
    <citation type="submission" date="2019-04" db="EMBL/GenBank/DDBJ databases">
        <title>Trinickia sp. 7GSK02, isolated from subtropical forest soil.</title>
        <authorList>
            <person name="Gao Z.-H."/>
            <person name="Qiu L.-H."/>
        </authorList>
    </citation>
    <scope>NUCLEOTIDE SEQUENCE [LARGE SCALE GENOMIC DNA]</scope>
    <source>
        <strain evidence="7 8">7GSK02</strain>
    </source>
</reference>